<evidence type="ECO:0000256" key="4">
    <source>
        <dbReference type="ARBA" id="ARBA00022741"/>
    </source>
</evidence>
<feature type="domain" description="Mur ligase C-terminal" evidence="14">
    <location>
        <begin position="351"/>
        <end position="471"/>
    </location>
</feature>
<keyword evidence="8 10" id="KW-0131">Cell cycle</keyword>
<dbReference type="GO" id="GO:0051301">
    <property type="term" value="P:cell division"/>
    <property type="evidence" value="ECO:0007669"/>
    <property type="project" value="UniProtKB-KW"/>
</dbReference>
<keyword evidence="6 10" id="KW-0133">Cell shape</keyword>
<keyword evidence="5 10" id="KW-0067">ATP-binding</keyword>
<dbReference type="EC" id="6.3.2.10" evidence="10 11"/>
<dbReference type="Gene3D" id="3.90.190.20">
    <property type="entry name" value="Mur ligase, C-terminal domain"/>
    <property type="match status" value="2"/>
</dbReference>
<dbReference type="FunFam" id="3.90.190.20:FF:000008">
    <property type="entry name" value="UDP-N-acetylmuramoyl-tripeptide--D-alanyl-D-alanine ligase"/>
    <property type="match status" value="1"/>
</dbReference>
<dbReference type="GO" id="GO:0047480">
    <property type="term" value="F:UDP-N-acetylmuramoyl-tripeptide-D-alanyl-D-alanine ligase activity"/>
    <property type="evidence" value="ECO:0007669"/>
    <property type="project" value="UniProtKB-UniRule"/>
</dbReference>
<comment type="function">
    <text evidence="10 11">Involved in cell wall formation. Catalyzes the final step in the synthesis of UDP-N-acetylmuramoyl-pentapeptide, the precursor of murein.</text>
</comment>
<reference evidence="16 17" key="1">
    <citation type="submission" date="2018-06" db="EMBL/GenBank/DDBJ databases">
        <authorList>
            <consortium name="Pathogen Informatics"/>
            <person name="Doyle S."/>
        </authorList>
    </citation>
    <scope>NUCLEOTIDE SEQUENCE [LARGE SCALE GENOMIC DNA]</scope>
    <source>
        <strain evidence="16 17">NCTC10418</strain>
    </source>
</reference>
<evidence type="ECO:0000256" key="5">
    <source>
        <dbReference type="ARBA" id="ARBA00022840"/>
    </source>
</evidence>
<dbReference type="InterPro" id="IPR036565">
    <property type="entry name" value="Mur-like_cat_sf"/>
</dbReference>
<evidence type="ECO:0000256" key="11">
    <source>
        <dbReference type="RuleBase" id="RU004136"/>
    </source>
</evidence>
<dbReference type="GO" id="GO:0008766">
    <property type="term" value="F:UDP-N-acetylmuramoylalanyl-D-glutamyl-2,6-diaminopimelate-D-alanyl-D-alanine ligase activity"/>
    <property type="evidence" value="ECO:0007669"/>
    <property type="project" value="RHEA"/>
</dbReference>
<dbReference type="FunFam" id="3.40.1390.10:FF:000004">
    <property type="entry name" value="UDP-N-acetylmuramoyl-tripeptide--D-alanyl-D-alanine ligase"/>
    <property type="match status" value="1"/>
</dbReference>
<keyword evidence="1 10" id="KW-0963">Cytoplasm</keyword>
<dbReference type="Proteomes" id="UP000255460">
    <property type="component" value="Unassembled WGS sequence"/>
</dbReference>
<comment type="similarity">
    <text evidence="10">Belongs to the MurCDEF family. MurF subfamily.</text>
</comment>
<dbReference type="HAMAP" id="MF_02019">
    <property type="entry name" value="MurF"/>
    <property type="match status" value="1"/>
</dbReference>
<evidence type="ECO:0000259" key="14">
    <source>
        <dbReference type="Pfam" id="PF02875"/>
    </source>
</evidence>
<evidence type="ECO:0000259" key="15">
    <source>
        <dbReference type="Pfam" id="PF08245"/>
    </source>
</evidence>
<dbReference type="GO" id="GO:0005524">
    <property type="term" value="F:ATP binding"/>
    <property type="evidence" value="ECO:0007669"/>
    <property type="project" value="UniProtKB-UniRule"/>
</dbReference>
<proteinExistence type="inferred from homology"/>
<keyword evidence="2 10" id="KW-0436">Ligase</keyword>
<keyword evidence="4 10" id="KW-0547">Nucleotide-binding</keyword>
<feature type="domain" description="Mur ligase central" evidence="15">
    <location>
        <begin position="142"/>
        <end position="328"/>
    </location>
</feature>
<dbReference type="SUPFAM" id="SSF53623">
    <property type="entry name" value="MurD-like peptide ligases, catalytic domain"/>
    <property type="match status" value="1"/>
</dbReference>
<dbReference type="InterPro" id="IPR000713">
    <property type="entry name" value="Mur_ligase_N"/>
</dbReference>
<evidence type="ECO:0000256" key="7">
    <source>
        <dbReference type="ARBA" id="ARBA00022984"/>
    </source>
</evidence>
<keyword evidence="3 10" id="KW-0132">Cell division</keyword>
<dbReference type="UniPathway" id="UPA00219"/>
<feature type="transmembrane region" description="Helical" evidence="12">
    <location>
        <begin position="505"/>
        <end position="527"/>
    </location>
</feature>
<accession>A0A376L0Z4</accession>
<comment type="subcellular location">
    <subcellularLocation>
        <location evidence="10 11">Cytoplasm</location>
    </subcellularLocation>
</comment>
<comment type="catalytic activity">
    <reaction evidence="10 11">
        <text>D-alanyl-D-alanine + UDP-N-acetyl-alpha-D-muramoyl-L-alanyl-gamma-D-glutamyl-meso-2,6-diaminopimelate + ATP = UDP-N-acetyl-alpha-D-muramoyl-L-alanyl-gamma-D-glutamyl-meso-2,6-diaminopimeloyl-D-alanyl-D-alanine + ADP + phosphate + H(+)</text>
        <dbReference type="Rhea" id="RHEA:28374"/>
        <dbReference type="ChEBI" id="CHEBI:15378"/>
        <dbReference type="ChEBI" id="CHEBI:30616"/>
        <dbReference type="ChEBI" id="CHEBI:43474"/>
        <dbReference type="ChEBI" id="CHEBI:57822"/>
        <dbReference type="ChEBI" id="CHEBI:61386"/>
        <dbReference type="ChEBI" id="CHEBI:83905"/>
        <dbReference type="ChEBI" id="CHEBI:456216"/>
        <dbReference type="EC" id="6.3.2.10"/>
    </reaction>
</comment>
<dbReference type="Pfam" id="PF08245">
    <property type="entry name" value="Mur_ligase_M"/>
    <property type="match status" value="1"/>
</dbReference>
<dbReference type="GO" id="GO:0008360">
    <property type="term" value="P:regulation of cell shape"/>
    <property type="evidence" value="ECO:0007669"/>
    <property type="project" value="UniProtKB-KW"/>
</dbReference>
<dbReference type="Gene3D" id="3.40.1190.10">
    <property type="entry name" value="Mur-like, catalytic domain"/>
    <property type="match status" value="1"/>
</dbReference>
<evidence type="ECO:0000256" key="1">
    <source>
        <dbReference type="ARBA" id="ARBA00022490"/>
    </source>
</evidence>
<dbReference type="Gene3D" id="3.40.1390.10">
    <property type="entry name" value="MurE/MurF, N-terminal domain"/>
    <property type="match status" value="1"/>
</dbReference>
<keyword evidence="12" id="KW-0472">Membrane</keyword>
<sequence length="545" mass="57999">MVLVAGKGHEDYQIVGNQRLDYSDRVTVARLLGGDCMISVTLSQLTDILNGELQGADITLDAVTTDTRKLTPGCLFVALKGERFDAHDFADQAKAGGAGALLVSRPLDIDLPQLIVKDTRLAFGELAAWVRQQVPARVVALTGSSGKTSVKEMTAAILSQCGNTLYTAGNLNNDIGVPMTLLRLTPEYDYAVIELGANHQGEIAWTVSLTRPEAALVNNLAAAHLEGFGSLAGVAKAKGEIFSGLPENGIAIMNADNNDWLNWQSVIGSRKVWRFSPNAANSDFTATNIHVTSHGTEFTLQTPTGSVDVLLPLPGRHNIANALAAAALSMSVGATLDAIKAGLANLKAVPGRLFPIQLAENQLLLDDSYNANVGSMTAAVQVLAEMPGYRVLVVGDMAELGAESEACHVQVGEAAKAAGIDRVLSVGKQSHAISTASGVGEHFADKTALITRLKSLIAEQQVITILVKGSRSAAMEEVVRALQEEWDMLVWLAEHLVKYYSGFNVFSYLTFRAIVSLLTALFISLWMGPRMIGSFAKTFLWSGGA</sequence>
<dbReference type="GO" id="GO:0009252">
    <property type="term" value="P:peptidoglycan biosynthetic process"/>
    <property type="evidence" value="ECO:0007669"/>
    <property type="project" value="UniProtKB-UniRule"/>
</dbReference>
<evidence type="ECO:0000256" key="9">
    <source>
        <dbReference type="ARBA" id="ARBA00023316"/>
    </source>
</evidence>
<evidence type="ECO:0000256" key="10">
    <source>
        <dbReference type="HAMAP-Rule" id="MF_02019"/>
    </source>
</evidence>
<dbReference type="Pfam" id="PF01225">
    <property type="entry name" value="Mur_ligase"/>
    <property type="match status" value="1"/>
</dbReference>
<keyword evidence="7 10" id="KW-0573">Peptidoglycan synthesis</keyword>
<dbReference type="InterPro" id="IPR035911">
    <property type="entry name" value="MurE/MurF_N"/>
</dbReference>
<evidence type="ECO:0000259" key="13">
    <source>
        <dbReference type="Pfam" id="PF01225"/>
    </source>
</evidence>
<protein>
    <recommendedName>
        <fullName evidence="10 11">UDP-N-acetylmuramoyl-tripeptide--D-alanyl-D-alanine ligase</fullName>
        <ecNumber evidence="10 11">6.3.2.10</ecNumber>
    </recommendedName>
    <alternativeName>
        <fullName evidence="10">D-alanyl-D-alanine-adding enzyme</fullName>
    </alternativeName>
</protein>
<dbReference type="InterPro" id="IPR036615">
    <property type="entry name" value="Mur_ligase_C_dom_sf"/>
</dbReference>
<name>A0A376L0Z4_ECOLX</name>
<evidence type="ECO:0000256" key="2">
    <source>
        <dbReference type="ARBA" id="ARBA00022598"/>
    </source>
</evidence>
<evidence type="ECO:0000256" key="12">
    <source>
        <dbReference type="SAM" id="Phobius"/>
    </source>
</evidence>
<evidence type="ECO:0000313" key="16">
    <source>
        <dbReference type="EMBL" id="STE88509.1"/>
    </source>
</evidence>
<organism evidence="16 17">
    <name type="scientific">Escherichia coli</name>
    <dbReference type="NCBI Taxonomy" id="562"/>
    <lineage>
        <taxon>Bacteria</taxon>
        <taxon>Pseudomonadati</taxon>
        <taxon>Pseudomonadota</taxon>
        <taxon>Gammaproteobacteria</taxon>
        <taxon>Enterobacterales</taxon>
        <taxon>Enterobacteriaceae</taxon>
        <taxon>Escherichia</taxon>
    </lineage>
</organism>
<keyword evidence="12" id="KW-0812">Transmembrane</keyword>
<dbReference type="SUPFAM" id="SSF53244">
    <property type="entry name" value="MurD-like peptide ligases, peptide-binding domain"/>
    <property type="match status" value="1"/>
</dbReference>
<gene>
    <name evidence="10 16" type="primary">murF</name>
    <name evidence="16" type="ORF">NCTC10418_06214</name>
</gene>
<evidence type="ECO:0000256" key="3">
    <source>
        <dbReference type="ARBA" id="ARBA00022618"/>
    </source>
</evidence>
<keyword evidence="9 10" id="KW-0961">Cell wall biogenesis/degradation</keyword>
<dbReference type="NCBIfam" id="NF008041">
    <property type="entry name" value="PRK10773.1"/>
    <property type="match status" value="1"/>
</dbReference>
<dbReference type="Pfam" id="PF02875">
    <property type="entry name" value="Mur_ligase_C"/>
    <property type="match status" value="1"/>
</dbReference>
<dbReference type="FunFam" id="3.40.1190.10:FF:000007">
    <property type="entry name" value="UDP-N-acetylmuramoyl-tripeptide--D-alanyl-D-alanine ligase"/>
    <property type="match status" value="1"/>
</dbReference>
<feature type="domain" description="Mur ligase N-terminal catalytic" evidence="13">
    <location>
        <begin position="62"/>
        <end position="115"/>
    </location>
</feature>
<dbReference type="AlphaFoldDB" id="A0A376L0Z4"/>
<evidence type="ECO:0000256" key="8">
    <source>
        <dbReference type="ARBA" id="ARBA00023306"/>
    </source>
</evidence>
<dbReference type="PANTHER" id="PTHR43024:SF1">
    <property type="entry name" value="UDP-N-ACETYLMURAMOYL-TRIPEPTIDE--D-ALANYL-D-ALANINE LIGASE"/>
    <property type="match status" value="1"/>
</dbReference>
<dbReference type="NCBIfam" id="TIGR01143">
    <property type="entry name" value="murF"/>
    <property type="match status" value="1"/>
</dbReference>
<dbReference type="InterPro" id="IPR051046">
    <property type="entry name" value="MurCDEF_CellWall_CoF430Synth"/>
</dbReference>
<dbReference type="EMBL" id="UFZQ01000001">
    <property type="protein sequence ID" value="STE88509.1"/>
    <property type="molecule type" value="Genomic_DNA"/>
</dbReference>
<dbReference type="InterPro" id="IPR004101">
    <property type="entry name" value="Mur_ligase_C"/>
</dbReference>
<dbReference type="GO" id="GO:0005737">
    <property type="term" value="C:cytoplasm"/>
    <property type="evidence" value="ECO:0007669"/>
    <property type="project" value="UniProtKB-SubCell"/>
</dbReference>
<comment type="pathway">
    <text evidence="10 11">Cell wall biogenesis; peptidoglycan biosynthesis.</text>
</comment>
<keyword evidence="12" id="KW-1133">Transmembrane helix</keyword>
<dbReference type="SUPFAM" id="SSF63418">
    <property type="entry name" value="MurE/MurF N-terminal domain"/>
    <property type="match status" value="1"/>
</dbReference>
<evidence type="ECO:0000313" key="17">
    <source>
        <dbReference type="Proteomes" id="UP000255460"/>
    </source>
</evidence>
<dbReference type="InterPro" id="IPR005863">
    <property type="entry name" value="UDP-N-AcMur_synth"/>
</dbReference>
<evidence type="ECO:0000256" key="6">
    <source>
        <dbReference type="ARBA" id="ARBA00022960"/>
    </source>
</evidence>
<feature type="binding site" evidence="10">
    <location>
        <begin position="143"/>
        <end position="149"/>
    </location>
    <ligand>
        <name>ATP</name>
        <dbReference type="ChEBI" id="CHEBI:30616"/>
    </ligand>
</feature>
<dbReference type="GO" id="GO:0071555">
    <property type="term" value="P:cell wall organization"/>
    <property type="evidence" value="ECO:0007669"/>
    <property type="project" value="UniProtKB-KW"/>
</dbReference>
<dbReference type="InterPro" id="IPR013221">
    <property type="entry name" value="Mur_ligase_cen"/>
</dbReference>
<dbReference type="PANTHER" id="PTHR43024">
    <property type="entry name" value="UDP-N-ACETYLMURAMOYL-TRIPEPTIDE--D-ALANYL-D-ALANINE LIGASE"/>
    <property type="match status" value="1"/>
</dbReference>